<dbReference type="STRING" id="1185766.SAMN05216224_102763"/>
<comment type="catalytic activity">
    <reaction evidence="9">
        <text>N-terminal S-1,2-diacyl-sn-glyceryl-L-cysteinyl-[lipoprotein] + a glycerophospholipid = N-acyl-S-1,2-diacyl-sn-glyceryl-L-cysteinyl-[lipoprotein] + a 2-acyl-sn-glycero-3-phospholipid + H(+)</text>
        <dbReference type="Rhea" id="RHEA:48228"/>
        <dbReference type="Rhea" id="RHEA-COMP:14681"/>
        <dbReference type="Rhea" id="RHEA-COMP:14684"/>
        <dbReference type="ChEBI" id="CHEBI:15378"/>
        <dbReference type="ChEBI" id="CHEBI:136912"/>
        <dbReference type="ChEBI" id="CHEBI:140656"/>
        <dbReference type="ChEBI" id="CHEBI:140657"/>
        <dbReference type="ChEBI" id="CHEBI:140660"/>
        <dbReference type="EC" id="2.3.1.269"/>
    </reaction>
</comment>
<dbReference type="SUPFAM" id="SSF56317">
    <property type="entry name" value="Carbon-nitrogen hydrolase"/>
    <property type="match status" value="1"/>
</dbReference>
<comment type="pathway">
    <text evidence="9">Protein modification; lipoprotein biosynthesis (N-acyl transfer).</text>
</comment>
<evidence type="ECO:0000313" key="11">
    <source>
        <dbReference type="EMBL" id="KEP69892.1"/>
    </source>
</evidence>
<comment type="function">
    <text evidence="9">Catalyzes the phospholipid dependent N-acylation of the N-terminal cysteine of apolipoprotein, the last step in lipoprotein maturation.</text>
</comment>
<feature type="transmembrane region" description="Helical" evidence="9">
    <location>
        <begin position="147"/>
        <end position="167"/>
    </location>
</feature>
<dbReference type="InterPro" id="IPR045378">
    <property type="entry name" value="LNT_N"/>
</dbReference>
<keyword evidence="8 9" id="KW-0012">Acyltransferase</keyword>
<evidence type="ECO:0000259" key="10">
    <source>
        <dbReference type="PROSITE" id="PS50263"/>
    </source>
</evidence>
<organism evidence="11 12">
    <name type="scientific">Thioclava dalianensis</name>
    <dbReference type="NCBI Taxonomy" id="1185766"/>
    <lineage>
        <taxon>Bacteria</taxon>
        <taxon>Pseudomonadati</taxon>
        <taxon>Pseudomonadota</taxon>
        <taxon>Alphaproteobacteria</taxon>
        <taxon>Rhodobacterales</taxon>
        <taxon>Paracoccaceae</taxon>
        <taxon>Thioclava</taxon>
    </lineage>
</organism>
<evidence type="ECO:0000256" key="4">
    <source>
        <dbReference type="ARBA" id="ARBA00022679"/>
    </source>
</evidence>
<dbReference type="PANTHER" id="PTHR38686">
    <property type="entry name" value="APOLIPOPROTEIN N-ACYLTRANSFERASE"/>
    <property type="match status" value="1"/>
</dbReference>
<dbReference type="InterPro" id="IPR003010">
    <property type="entry name" value="C-N_Hydrolase"/>
</dbReference>
<reference evidence="11 12" key="1">
    <citation type="submission" date="2014-03" db="EMBL/GenBank/DDBJ databases">
        <title>The draft genome sequence of Thioclava dalianensis DLFJ1-1.</title>
        <authorList>
            <person name="Lai Q."/>
            <person name="Shao Z."/>
        </authorList>
    </citation>
    <scope>NUCLEOTIDE SEQUENCE [LARGE SCALE GENOMIC DNA]</scope>
    <source>
        <strain evidence="11 12">DLFJ1-1</strain>
    </source>
</reference>
<keyword evidence="12" id="KW-1185">Reference proteome</keyword>
<dbReference type="Pfam" id="PF20154">
    <property type="entry name" value="LNT_N"/>
    <property type="match status" value="1"/>
</dbReference>
<keyword evidence="4 9" id="KW-0808">Transferase</keyword>
<feature type="domain" description="CN hydrolase" evidence="10">
    <location>
        <begin position="242"/>
        <end position="486"/>
    </location>
</feature>
<feature type="transmembrane region" description="Helical" evidence="9">
    <location>
        <begin position="202"/>
        <end position="222"/>
    </location>
</feature>
<dbReference type="PROSITE" id="PS50263">
    <property type="entry name" value="CN_HYDROLASE"/>
    <property type="match status" value="1"/>
</dbReference>
<evidence type="ECO:0000256" key="5">
    <source>
        <dbReference type="ARBA" id="ARBA00022692"/>
    </source>
</evidence>
<dbReference type="GO" id="GO:0016410">
    <property type="term" value="F:N-acyltransferase activity"/>
    <property type="evidence" value="ECO:0007669"/>
    <property type="project" value="UniProtKB-UniRule"/>
</dbReference>
<dbReference type="EC" id="2.3.1.269" evidence="9"/>
<dbReference type="UniPathway" id="UPA00666"/>
<dbReference type="PANTHER" id="PTHR38686:SF1">
    <property type="entry name" value="APOLIPOPROTEIN N-ACYLTRANSFERASE"/>
    <property type="match status" value="1"/>
</dbReference>
<evidence type="ECO:0000256" key="1">
    <source>
        <dbReference type="ARBA" id="ARBA00004651"/>
    </source>
</evidence>
<dbReference type="OrthoDB" id="9804277at2"/>
<name>A0A074U5H9_9RHOB</name>
<dbReference type="EMBL" id="JHEH01000009">
    <property type="protein sequence ID" value="KEP69892.1"/>
    <property type="molecule type" value="Genomic_DNA"/>
</dbReference>
<dbReference type="Gene3D" id="3.60.110.10">
    <property type="entry name" value="Carbon-nitrogen hydrolase"/>
    <property type="match status" value="1"/>
</dbReference>
<dbReference type="RefSeq" id="WP_051693441.1">
    <property type="nucleotide sequence ID" value="NZ_FOVB01000002.1"/>
</dbReference>
<evidence type="ECO:0000313" key="12">
    <source>
        <dbReference type="Proteomes" id="UP000027725"/>
    </source>
</evidence>
<keyword evidence="3 9" id="KW-1003">Cell membrane</keyword>
<dbReference type="HAMAP" id="MF_01148">
    <property type="entry name" value="Lnt"/>
    <property type="match status" value="1"/>
</dbReference>
<feature type="transmembrane region" description="Helical" evidence="9">
    <location>
        <begin position="67"/>
        <end position="87"/>
    </location>
</feature>
<feature type="transmembrane region" description="Helical" evidence="9">
    <location>
        <begin position="99"/>
        <end position="126"/>
    </location>
</feature>
<evidence type="ECO:0000256" key="9">
    <source>
        <dbReference type="HAMAP-Rule" id="MF_01148"/>
    </source>
</evidence>
<keyword evidence="6 9" id="KW-1133">Transmembrane helix</keyword>
<dbReference type="InterPro" id="IPR004563">
    <property type="entry name" value="Apolipo_AcylTrfase"/>
</dbReference>
<dbReference type="GO" id="GO:0005886">
    <property type="term" value="C:plasma membrane"/>
    <property type="evidence" value="ECO:0007669"/>
    <property type="project" value="UniProtKB-SubCell"/>
</dbReference>
<evidence type="ECO:0000256" key="8">
    <source>
        <dbReference type="ARBA" id="ARBA00023315"/>
    </source>
</evidence>
<feature type="transmembrane region" description="Helical" evidence="9">
    <location>
        <begin position="43"/>
        <end position="60"/>
    </location>
</feature>
<dbReference type="NCBIfam" id="TIGR00546">
    <property type="entry name" value="lnt"/>
    <property type="match status" value="1"/>
</dbReference>
<comment type="caution">
    <text evidence="11">The sequence shown here is derived from an EMBL/GenBank/DDBJ whole genome shotgun (WGS) entry which is preliminary data.</text>
</comment>
<feature type="transmembrane region" description="Helical" evidence="9">
    <location>
        <begin position="173"/>
        <end position="195"/>
    </location>
</feature>
<evidence type="ECO:0000256" key="7">
    <source>
        <dbReference type="ARBA" id="ARBA00023136"/>
    </source>
</evidence>
<dbReference type="Proteomes" id="UP000027725">
    <property type="component" value="Unassembled WGS sequence"/>
</dbReference>
<proteinExistence type="inferred from homology"/>
<evidence type="ECO:0000256" key="2">
    <source>
        <dbReference type="ARBA" id="ARBA00010065"/>
    </source>
</evidence>
<sequence>MIRRFRAGLGAAFRAPARPRWQVLLGAVVLGALIAAGQAPLGLWWIAMPALAGAIWLGAGQGRGASVAWIGFGTGFGYALAAMFWIVEPFLVEPEIYGWMAPFALVLMAAGMGVFWALGFGLGALLGPRPGWIALGIALGMAGSDALRSYVFTGFPWVLIGHIWIGAPVAQAAAWVGPLGLSLMTALIAAAPAIAAGLRHRVAGGVLVVCALGALAAIWSGGQMRLDAPVPPRAQPIDLRLVQPNAPQNLKWLPQYRMKFFDRLLTLTEQPPAPGKPKPDLIVWPETSVPFLLDRPGQGLELSAQAAGGVPLALGIQRSEGTRYYNSLAVIGPDAQLEALYDKSHLVPFGEYMPFGDALAKIGITAFAAQVGNGYSAGPGEHLLDLGPKLGKVAPLICYEAIFPQDLMRFAQRPDWILQVTNDAWFGTLSGPWQHLAQARLRAIEQGLPLARDANTGVSALIDAKGRIVAHLGMDKAGVLDVQLPPSLPKTLYARIGDVPIIALIVALFIIALLIVRIFVDRRRVAT</sequence>
<comment type="similarity">
    <text evidence="2 9">Belongs to the CN hydrolase family. Apolipoprotein N-acyltransferase subfamily.</text>
</comment>
<gene>
    <name evidence="9" type="primary">lnt</name>
    <name evidence="11" type="ORF">DL1_20580</name>
</gene>
<dbReference type="eggNOG" id="COG0815">
    <property type="taxonomic scope" value="Bacteria"/>
</dbReference>
<keyword evidence="5 9" id="KW-0812">Transmembrane</keyword>
<protein>
    <recommendedName>
        <fullName evidence="9">Apolipoprotein N-acyltransferase</fullName>
        <shortName evidence="9">ALP N-acyltransferase</shortName>
        <ecNumber evidence="9">2.3.1.269</ecNumber>
    </recommendedName>
</protein>
<evidence type="ECO:0000256" key="6">
    <source>
        <dbReference type="ARBA" id="ARBA00022989"/>
    </source>
</evidence>
<comment type="subcellular location">
    <subcellularLocation>
        <location evidence="1 9">Cell membrane</location>
        <topology evidence="1 9">Multi-pass membrane protein</topology>
    </subcellularLocation>
</comment>
<feature type="transmembrane region" description="Helical" evidence="9">
    <location>
        <begin position="21"/>
        <end position="37"/>
    </location>
</feature>
<dbReference type="AlphaFoldDB" id="A0A074U5H9"/>
<dbReference type="InterPro" id="IPR036526">
    <property type="entry name" value="C-N_Hydrolase_sf"/>
</dbReference>
<dbReference type="CDD" id="cd07571">
    <property type="entry name" value="ALP_N-acyl_transferase"/>
    <property type="match status" value="1"/>
</dbReference>
<dbReference type="GO" id="GO:0042158">
    <property type="term" value="P:lipoprotein biosynthetic process"/>
    <property type="evidence" value="ECO:0007669"/>
    <property type="project" value="UniProtKB-UniRule"/>
</dbReference>
<accession>A0A074U5H9</accession>
<feature type="transmembrane region" description="Helical" evidence="9">
    <location>
        <begin position="499"/>
        <end position="520"/>
    </location>
</feature>
<evidence type="ECO:0000256" key="3">
    <source>
        <dbReference type="ARBA" id="ARBA00022475"/>
    </source>
</evidence>
<keyword evidence="11" id="KW-0449">Lipoprotein</keyword>
<dbReference type="Pfam" id="PF00795">
    <property type="entry name" value="CN_hydrolase"/>
    <property type="match status" value="1"/>
</dbReference>
<keyword evidence="7 9" id="KW-0472">Membrane</keyword>